<gene>
    <name evidence="1" type="ORF">GGR88_001365</name>
</gene>
<sequence>MTEEATARGLFHYYYSAVNLIRMVQHGRSDPENIRGLIREATNAAKGRFPQYADQLDEAASEYNSAIDHGIKLKAASHES</sequence>
<organism evidence="1 2">
    <name type="scientific">Sphingomonas jejuensis</name>
    <dbReference type="NCBI Taxonomy" id="904715"/>
    <lineage>
        <taxon>Bacteria</taxon>
        <taxon>Pseudomonadati</taxon>
        <taxon>Pseudomonadota</taxon>
        <taxon>Alphaproteobacteria</taxon>
        <taxon>Sphingomonadales</taxon>
        <taxon>Sphingomonadaceae</taxon>
        <taxon>Sphingomonas</taxon>
    </lineage>
</organism>
<name>A0ABX0XMH7_9SPHN</name>
<dbReference type="EMBL" id="JAATJE010000001">
    <property type="protein sequence ID" value="NJC33891.1"/>
    <property type="molecule type" value="Genomic_DNA"/>
</dbReference>
<reference evidence="1 2" key="1">
    <citation type="submission" date="2020-03" db="EMBL/GenBank/DDBJ databases">
        <title>Genomic Encyclopedia of Type Strains, Phase IV (KMG-IV): sequencing the most valuable type-strain genomes for metagenomic binning, comparative biology and taxonomic classification.</title>
        <authorList>
            <person name="Goeker M."/>
        </authorList>
    </citation>
    <scope>NUCLEOTIDE SEQUENCE [LARGE SCALE GENOMIC DNA]</scope>
    <source>
        <strain evidence="1 2">DSM 27651</strain>
    </source>
</reference>
<keyword evidence="2" id="KW-1185">Reference proteome</keyword>
<accession>A0ABX0XMH7</accession>
<protein>
    <submittedName>
        <fullName evidence="1">Uncharacterized protein</fullName>
    </submittedName>
</protein>
<comment type="caution">
    <text evidence="1">The sequence shown here is derived from an EMBL/GenBank/DDBJ whole genome shotgun (WGS) entry which is preliminary data.</text>
</comment>
<evidence type="ECO:0000313" key="2">
    <source>
        <dbReference type="Proteomes" id="UP000734218"/>
    </source>
</evidence>
<evidence type="ECO:0000313" key="1">
    <source>
        <dbReference type="EMBL" id="NJC33891.1"/>
    </source>
</evidence>
<proteinExistence type="predicted"/>
<dbReference type="RefSeq" id="WP_167953817.1">
    <property type="nucleotide sequence ID" value="NZ_JAATJE010000001.1"/>
</dbReference>
<dbReference type="Proteomes" id="UP000734218">
    <property type="component" value="Unassembled WGS sequence"/>
</dbReference>